<comment type="caution">
    <text evidence="1">The sequence shown here is derived from an EMBL/GenBank/DDBJ whole genome shotgun (WGS) entry which is preliminary data.</text>
</comment>
<name>A0A2V1AFQ4_9ASCO</name>
<keyword evidence="2" id="KW-1185">Reference proteome</keyword>
<evidence type="ECO:0000313" key="2">
    <source>
        <dbReference type="Proteomes" id="UP000244406"/>
    </source>
</evidence>
<organism evidence="1 2">
    <name type="scientific">Candidozyma duobushaemuli</name>
    <dbReference type="NCBI Taxonomy" id="1231522"/>
    <lineage>
        <taxon>Eukaryota</taxon>
        <taxon>Fungi</taxon>
        <taxon>Dikarya</taxon>
        <taxon>Ascomycota</taxon>
        <taxon>Saccharomycotina</taxon>
        <taxon>Pichiomycetes</taxon>
        <taxon>Metschnikowiaceae</taxon>
        <taxon>Candidozyma</taxon>
    </lineage>
</organism>
<proteinExistence type="predicted"/>
<dbReference type="RefSeq" id="XP_025336631.1">
    <property type="nucleotide sequence ID" value="XM_025482013.1"/>
</dbReference>
<dbReference type="AlphaFoldDB" id="A0A2V1AFQ4"/>
<dbReference type="Proteomes" id="UP000244406">
    <property type="component" value="Unassembled WGS sequence"/>
</dbReference>
<gene>
    <name evidence="1" type="ORF">CXQ87_003537</name>
</gene>
<evidence type="ECO:0000313" key="1">
    <source>
        <dbReference type="EMBL" id="PVH15691.1"/>
    </source>
</evidence>
<protein>
    <submittedName>
        <fullName evidence="1">Uncharacterized protein</fullName>
    </submittedName>
</protein>
<dbReference type="GeneID" id="37003537"/>
<accession>A0A2V1AFQ4</accession>
<reference evidence="1 2" key="1">
    <citation type="submission" date="2017-12" db="EMBL/GenBank/DDBJ databases">
        <title>Genome Sequence of the Amphotericin B-resistant Candida duobushaemulonii strain, B09383.</title>
        <authorList>
            <person name="Chow N.A."/>
            <person name="Gade L."/>
            <person name="Batra D."/>
            <person name="Rowe L.A."/>
            <person name="Loparev V.N."/>
            <person name="Litvintseva A.P."/>
        </authorList>
    </citation>
    <scope>NUCLEOTIDE SEQUENCE [LARGE SCALE GENOMIC DNA]</scope>
    <source>
        <strain evidence="1 2">B09383</strain>
    </source>
</reference>
<dbReference type="EMBL" id="PKFP01000003">
    <property type="protein sequence ID" value="PVH15691.1"/>
    <property type="molecule type" value="Genomic_DNA"/>
</dbReference>
<dbReference type="VEuPathDB" id="FungiDB:CXQ87_003537"/>
<sequence length="100" mass="11491">MVAENRNMSLKQLAAVHEELKVLAISLSSIRVIDPREMSKELNDHIANTRTLISESHKLSAKERKLLEDINDLAQTCIKMVRVRRRLETNEIEHRGQSCS</sequence>